<evidence type="ECO:0000256" key="6">
    <source>
        <dbReference type="SAM" id="Phobius"/>
    </source>
</evidence>
<dbReference type="InterPro" id="IPR000800">
    <property type="entry name" value="Notch_dom"/>
</dbReference>
<evidence type="ECO:0000313" key="10">
    <source>
        <dbReference type="Proteomes" id="UP000597762"/>
    </source>
</evidence>
<reference evidence="9" key="1">
    <citation type="submission" date="2021-01" db="EMBL/GenBank/DDBJ databases">
        <authorList>
            <person name="Li R."/>
            <person name="Bekaert M."/>
        </authorList>
    </citation>
    <scope>NUCLEOTIDE SEQUENCE</scope>
    <source>
        <strain evidence="9">Farmed</strain>
    </source>
</reference>
<dbReference type="GO" id="GO:0005509">
    <property type="term" value="F:calcium ion binding"/>
    <property type="evidence" value="ECO:0007669"/>
    <property type="project" value="InterPro"/>
</dbReference>
<dbReference type="AlphaFoldDB" id="A0A812CLJ1"/>
<dbReference type="InterPro" id="IPR018247">
    <property type="entry name" value="EF_Hand_1_Ca_BS"/>
</dbReference>
<name>A0A812CLJ1_ACAPH</name>
<keyword evidence="6" id="KW-0812">Transmembrane</keyword>
<dbReference type="GO" id="GO:0016256">
    <property type="term" value="P:N-glycan processing to lysosome"/>
    <property type="evidence" value="ECO:0007669"/>
    <property type="project" value="TreeGrafter"/>
</dbReference>
<keyword evidence="2 9" id="KW-0808">Transferase</keyword>
<keyword evidence="6" id="KW-1133">Transmembrane helix</keyword>
<dbReference type="Gene3D" id="3.30.300.320">
    <property type="match status" value="1"/>
</dbReference>
<evidence type="ECO:0000256" key="5">
    <source>
        <dbReference type="ARBA" id="ARBA00023180"/>
    </source>
</evidence>
<gene>
    <name evidence="9" type="ORF">SPHA_35973</name>
</gene>
<keyword evidence="4" id="KW-1015">Disulfide bond</keyword>
<dbReference type="OrthoDB" id="263283at2759"/>
<dbReference type="EC" id="2.7.8.17" evidence="9"/>
<keyword evidence="10" id="KW-1185">Reference proteome</keyword>
<dbReference type="GO" id="GO:0046835">
    <property type="term" value="P:carbohydrate phosphorylation"/>
    <property type="evidence" value="ECO:0007669"/>
    <property type="project" value="TreeGrafter"/>
</dbReference>
<dbReference type="Proteomes" id="UP000597762">
    <property type="component" value="Unassembled WGS sequence"/>
</dbReference>
<evidence type="ECO:0000256" key="1">
    <source>
        <dbReference type="ARBA" id="ARBA00007583"/>
    </source>
</evidence>
<dbReference type="PANTHER" id="PTHR24045">
    <property type="match status" value="1"/>
</dbReference>
<dbReference type="Pfam" id="PF17101">
    <property type="entry name" value="Stealth_CR1"/>
    <property type="match status" value="1"/>
</dbReference>
<feature type="domain" description="EF-hand" evidence="7">
    <location>
        <begin position="879"/>
        <end position="914"/>
    </location>
</feature>
<dbReference type="PANTHER" id="PTHR24045:SF0">
    <property type="entry name" value="N-ACETYLGLUCOSAMINE-1-PHOSPHOTRANSFERASE SUBUNITS ALPHA_BETA"/>
    <property type="match status" value="1"/>
</dbReference>
<feature type="transmembrane region" description="Helical" evidence="6">
    <location>
        <begin position="1082"/>
        <end position="1100"/>
    </location>
</feature>
<evidence type="ECO:0000256" key="4">
    <source>
        <dbReference type="ARBA" id="ARBA00023157"/>
    </source>
</evidence>
<comment type="similarity">
    <text evidence="1">Belongs to the stealth family.</text>
</comment>
<evidence type="ECO:0000256" key="3">
    <source>
        <dbReference type="ARBA" id="ARBA00022737"/>
    </source>
</evidence>
<dbReference type="PROSITE" id="PS50258">
    <property type="entry name" value="LNR"/>
    <property type="match status" value="1"/>
</dbReference>
<dbReference type="GO" id="GO:0003976">
    <property type="term" value="F:UDP-N-acetylglucosamine-lysosomal-enzyme N-acetylglucosaminephosphotransferase activity"/>
    <property type="evidence" value="ECO:0007669"/>
    <property type="project" value="UniProtKB-EC"/>
</dbReference>
<feature type="domain" description="LNR" evidence="8">
    <location>
        <begin position="405"/>
        <end position="443"/>
    </location>
</feature>
<evidence type="ECO:0000259" key="8">
    <source>
        <dbReference type="PROSITE" id="PS50258"/>
    </source>
</evidence>
<dbReference type="InterPro" id="IPR047141">
    <property type="entry name" value="Stealth"/>
</dbReference>
<dbReference type="InterPro" id="IPR041536">
    <property type="entry name" value="GNPTAB_reg"/>
</dbReference>
<keyword evidence="3" id="KW-0677">Repeat</keyword>
<dbReference type="PROSITE" id="PS50222">
    <property type="entry name" value="EF_HAND_2"/>
    <property type="match status" value="1"/>
</dbReference>
<dbReference type="InterPro" id="IPR021520">
    <property type="entry name" value="Stealth_CR2"/>
</dbReference>
<evidence type="ECO:0000313" key="9">
    <source>
        <dbReference type="EMBL" id="CAE1268164.1"/>
    </source>
</evidence>
<accession>A0A812CLJ1</accession>
<dbReference type="PROSITE" id="PS00018">
    <property type="entry name" value="EF_HAND_1"/>
    <property type="match status" value="1"/>
</dbReference>
<protein>
    <submittedName>
        <fullName evidence="9">GNPTAB</fullName>
        <ecNumber evidence="9">2.7.8.17</ecNumber>
    </submittedName>
</protein>
<comment type="caution">
    <text evidence="9">The sequence shown here is derived from an EMBL/GenBank/DDBJ whole genome shotgun (WGS) entry which is preliminary data.</text>
</comment>
<evidence type="ECO:0000259" key="7">
    <source>
        <dbReference type="PROSITE" id="PS50222"/>
    </source>
</evidence>
<dbReference type="InterPro" id="IPR010506">
    <property type="entry name" value="DMAP1-bd"/>
</dbReference>
<evidence type="ECO:0000256" key="2">
    <source>
        <dbReference type="ARBA" id="ARBA00022679"/>
    </source>
</evidence>
<organism evidence="9 10">
    <name type="scientific">Acanthosepion pharaonis</name>
    <name type="common">Pharaoh cuttlefish</name>
    <name type="synonym">Sepia pharaonis</name>
    <dbReference type="NCBI Taxonomy" id="158019"/>
    <lineage>
        <taxon>Eukaryota</taxon>
        <taxon>Metazoa</taxon>
        <taxon>Spiralia</taxon>
        <taxon>Lophotrochozoa</taxon>
        <taxon>Mollusca</taxon>
        <taxon>Cephalopoda</taxon>
        <taxon>Coleoidea</taxon>
        <taxon>Decapodiformes</taxon>
        <taxon>Sepiida</taxon>
        <taxon>Sepiina</taxon>
        <taxon>Sepiidae</taxon>
        <taxon>Acanthosepion</taxon>
    </lineage>
</organism>
<dbReference type="Pfam" id="PF11380">
    <property type="entry name" value="Stealth_CR2"/>
    <property type="match status" value="1"/>
</dbReference>
<proteinExistence type="inferred from homology"/>
<keyword evidence="6" id="KW-0472">Membrane</keyword>
<dbReference type="GO" id="GO:0005794">
    <property type="term" value="C:Golgi apparatus"/>
    <property type="evidence" value="ECO:0007669"/>
    <property type="project" value="TreeGrafter"/>
</dbReference>
<sequence length="1116" mass="130238">MYTVLSHKYGTTLIFLGIVLIVVSAFQFGETVMEWSYAQYVNMFSSFTDNVAGISFKNRLCSPIPIDAVYTWVNGSDPNLLSQIRHIEMDLKRQINGIRDDNCTFSHCVPTNLIVIEPEFSTELRLDELKQKYKMFEMASKMYSLNFTGEHHKFTVITYPDEKAVLKALEYRKEIKEKDMIIKRGYYTSDWTLQQSVLLSDTVLMTGLTKNVKVKSIKNLLYKYQIAFSKVTLYKIQQLAVIHLSSKEAIEELLQVNVTFDNQNATLVVANLVWDLTDYSQNEDTSPSRFEDNEELRYSLRSIDRFAPWIRHVFIVTNGQIPLWLNLDSPRLTLVTHEEIFPNRSHLPTFSSPAIEANLHRIPGISDKFIYLNDDVMFGKEVWPDDFYSHSTGQKVYLTWPIPSCDENCPNTWIKDGYCDKHCNNSQCEWDGGDCEGKTDSEPLHSRNIWAGDISFQSDVKLIYCSNGCANSWLGDRYCDDPCNVYECGFDAGDCGIQHYNELHHINFVPGQAVYKVDPGQNIFYFNLTFLVGDDGRVETAYMHSNKIIRTVIISQKFKVMTLLLYPNHTEVLNFSLLCHEKNSNHTKQLNFTVMVDTKAMKSVHSSRTKLDPLKKSDPTTPTILLQEEEPMIAIQNISTQQLYPKPKNSSSIFFETNFSNYNLPHDIKETLNILNKSYEEGDLTEKGFKIKKYRLWKKFIQTNYTIKIPNSSLEKKLNGSLNSNPKITATLNHPSQNPNFAEKEFQPYRPERRHLLSFPDDFLQPGVFPWEKSNGLIFKLQKELEKRQKYERVSQFQRKLLDTFGDSIRHVNRLYNKAFGYTSRKVLAHIPHMIDKNVMKELHDLFPQEWEVTSSHRIRSSDDMQFAFAYFYYLMGVTVEVNPAEIFDETDTDMSGVLSDREFRTLATRLYTLPLDLVTLSTLEAKIINCSEIYPELEKEVPEHIKEKYYETKMPQLTKDFFLQCPAITDVIKENFKPQPKYKYIIHEDHETTFQMIKTNISAAVSQLDRIRKHPKKFICLNDNIDHGKEESQTVKAILKDFFESMYPIPSRFELPKQYRNRFLHINELREWRIYRSWLRFWTYLTLTVLILLALMSFCSDNLKTTIVYQVILSR</sequence>
<dbReference type="Pfam" id="PF17102">
    <property type="entry name" value="Stealth_CR3"/>
    <property type="match status" value="1"/>
</dbReference>
<dbReference type="EMBL" id="CAHIKZ030001558">
    <property type="protein sequence ID" value="CAE1268164.1"/>
    <property type="molecule type" value="Genomic_DNA"/>
</dbReference>
<dbReference type="InterPro" id="IPR031358">
    <property type="entry name" value="Stealth_CR1"/>
</dbReference>
<dbReference type="Pfam" id="PF00066">
    <property type="entry name" value="Notch"/>
    <property type="match status" value="2"/>
</dbReference>
<dbReference type="SMART" id="SM00004">
    <property type="entry name" value="NL"/>
    <property type="match status" value="2"/>
</dbReference>
<keyword evidence="5" id="KW-0325">Glycoprotein</keyword>
<dbReference type="InterPro" id="IPR031357">
    <property type="entry name" value="Stealth_CR3"/>
</dbReference>
<dbReference type="Pfam" id="PF17103">
    <property type="entry name" value="Stealth_CR4"/>
    <property type="match status" value="1"/>
</dbReference>
<dbReference type="Pfam" id="PF18440">
    <property type="entry name" value="GlcNAc-1_reg"/>
    <property type="match status" value="1"/>
</dbReference>
<dbReference type="Pfam" id="PF06464">
    <property type="entry name" value="DMAP_binding"/>
    <property type="match status" value="1"/>
</dbReference>
<dbReference type="InterPro" id="IPR002048">
    <property type="entry name" value="EF_hand_dom"/>
</dbReference>
<dbReference type="InterPro" id="IPR031356">
    <property type="entry name" value="Stealth_CR4"/>
</dbReference>